<proteinExistence type="predicted"/>
<feature type="transmembrane region" description="Helical" evidence="5">
    <location>
        <begin position="198"/>
        <end position="220"/>
    </location>
</feature>
<dbReference type="AlphaFoldDB" id="A0AA38RI84"/>
<keyword evidence="4 5" id="KW-0472">Membrane</keyword>
<evidence type="ECO:0000256" key="4">
    <source>
        <dbReference type="ARBA" id="ARBA00023136"/>
    </source>
</evidence>
<dbReference type="GO" id="GO:0016020">
    <property type="term" value="C:membrane"/>
    <property type="evidence" value="ECO:0007669"/>
    <property type="project" value="UniProtKB-SubCell"/>
</dbReference>
<keyword evidence="3 5" id="KW-1133">Transmembrane helix</keyword>
<accession>A0AA38RI84</accession>
<evidence type="ECO:0000256" key="2">
    <source>
        <dbReference type="ARBA" id="ARBA00022692"/>
    </source>
</evidence>
<protein>
    <submittedName>
        <fullName evidence="6">MFS transporter</fullName>
    </submittedName>
</protein>
<feature type="transmembrane region" description="Helical" evidence="5">
    <location>
        <begin position="20"/>
        <end position="40"/>
    </location>
</feature>
<dbReference type="EMBL" id="JANBVO010000008">
    <property type="protein sequence ID" value="KAJ9150221.1"/>
    <property type="molecule type" value="Genomic_DNA"/>
</dbReference>
<dbReference type="Pfam" id="PF00083">
    <property type="entry name" value="Sugar_tr"/>
    <property type="match status" value="2"/>
</dbReference>
<comment type="caution">
    <text evidence="6">The sequence shown here is derived from an EMBL/GenBank/DDBJ whole genome shotgun (WGS) entry which is preliminary data.</text>
</comment>
<dbReference type="PANTHER" id="PTHR48022">
    <property type="entry name" value="PLASTIDIC GLUCOSE TRANSPORTER 4"/>
    <property type="match status" value="1"/>
</dbReference>
<feature type="transmembrane region" description="Helical" evidence="5">
    <location>
        <begin position="226"/>
        <end position="245"/>
    </location>
</feature>
<evidence type="ECO:0000256" key="1">
    <source>
        <dbReference type="ARBA" id="ARBA00004141"/>
    </source>
</evidence>
<evidence type="ECO:0000313" key="7">
    <source>
        <dbReference type="Proteomes" id="UP001174694"/>
    </source>
</evidence>
<name>A0AA38RI84_9PEZI</name>
<dbReference type="Proteomes" id="UP001174694">
    <property type="component" value="Unassembled WGS sequence"/>
</dbReference>
<sequence>MSDVGLRAIGPWLTYFNDPQGAILGVITAAFSIGAVKHCLLFRTSTTKLVASTLIAELVYLREAGVLNGLFNEPWYVGAIIAAGTTLGTFSIPNDWSWRIPSLVQIAPSMLQLVFILFVPKSPRWLLSKDRSEEAFETPVQWSGNGLVSYSLAKVLLTVGVREKRTRDIINLTLSCSNLVTGCSSAFLTKVLPRRVQYLVAFAGMTCVFAVWAGVSAYYAQTANSHAAAAVVAMIFISYMFYTVMHPMTYIFITKVFPFVHRAKGVGLPQTFSRAGSAFNQSINPIALEAIEWKLYVVCVAWLAVETAVIYSMYPETKGPTLEELADLFQDENPMEKGHMKEETT</sequence>
<keyword evidence="2 5" id="KW-0812">Transmembrane</keyword>
<evidence type="ECO:0000313" key="6">
    <source>
        <dbReference type="EMBL" id="KAJ9150221.1"/>
    </source>
</evidence>
<reference evidence="6" key="1">
    <citation type="submission" date="2022-07" db="EMBL/GenBank/DDBJ databases">
        <title>Fungi with potential for degradation of polypropylene.</title>
        <authorList>
            <person name="Gostincar C."/>
        </authorList>
    </citation>
    <scope>NUCLEOTIDE SEQUENCE</scope>
    <source>
        <strain evidence="6">EXF-13308</strain>
    </source>
</reference>
<evidence type="ECO:0000256" key="3">
    <source>
        <dbReference type="ARBA" id="ARBA00022989"/>
    </source>
</evidence>
<organism evidence="6 7">
    <name type="scientific">Pleurostoma richardsiae</name>
    <dbReference type="NCBI Taxonomy" id="41990"/>
    <lineage>
        <taxon>Eukaryota</taxon>
        <taxon>Fungi</taxon>
        <taxon>Dikarya</taxon>
        <taxon>Ascomycota</taxon>
        <taxon>Pezizomycotina</taxon>
        <taxon>Sordariomycetes</taxon>
        <taxon>Sordariomycetidae</taxon>
        <taxon>Calosphaeriales</taxon>
        <taxon>Pleurostomataceae</taxon>
        <taxon>Pleurostoma</taxon>
    </lineage>
</organism>
<dbReference type="InterPro" id="IPR036259">
    <property type="entry name" value="MFS_trans_sf"/>
</dbReference>
<gene>
    <name evidence="6" type="ORF">NKR23_g3796</name>
</gene>
<dbReference type="PANTHER" id="PTHR48022:SF64">
    <property type="entry name" value="MAJOR FACILITATOR SUPERFAMILY (MFS) PROFILE DOMAIN-CONTAINING PROTEIN"/>
    <property type="match status" value="1"/>
</dbReference>
<dbReference type="InterPro" id="IPR005828">
    <property type="entry name" value="MFS_sugar_transport-like"/>
</dbReference>
<dbReference type="InterPro" id="IPR050360">
    <property type="entry name" value="MFS_Sugar_Transporters"/>
</dbReference>
<dbReference type="GO" id="GO:0005351">
    <property type="term" value="F:carbohydrate:proton symporter activity"/>
    <property type="evidence" value="ECO:0007669"/>
    <property type="project" value="TreeGrafter"/>
</dbReference>
<keyword evidence="7" id="KW-1185">Reference proteome</keyword>
<comment type="subcellular location">
    <subcellularLocation>
        <location evidence="1">Membrane</location>
        <topology evidence="1">Multi-pass membrane protein</topology>
    </subcellularLocation>
</comment>
<evidence type="ECO:0000256" key="5">
    <source>
        <dbReference type="SAM" id="Phobius"/>
    </source>
</evidence>
<dbReference type="SUPFAM" id="SSF103473">
    <property type="entry name" value="MFS general substrate transporter"/>
    <property type="match status" value="1"/>
</dbReference>
<dbReference type="Gene3D" id="1.20.1250.20">
    <property type="entry name" value="MFS general substrate transporter like domains"/>
    <property type="match status" value="2"/>
</dbReference>